<organism evidence="1 2">
    <name type="scientific">Escherichia coli DEC2D</name>
    <dbReference type="NCBI Taxonomy" id="868141"/>
    <lineage>
        <taxon>Bacteria</taxon>
        <taxon>Pseudomonadati</taxon>
        <taxon>Pseudomonadota</taxon>
        <taxon>Gammaproteobacteria</taxon>
        <taxon>Enterobacterales</taxon>
        <taxon>Enterobacteriaceae</taxon>
        <taxon>Escherichia</taxon>
    </lineage>
</organism>
<accession>A0A828U7S7</accession>
<dbReference type="AlphaFoldDB" id="A0A828U7S7"/>
<gene>
    <name evidence="1" type="ORF">ECDEC2D_2727</name>
</gene>
<evidence type="ECO:0000313" key="1">
    <source>
        <dbReference type="EMBL" id="EHU44286.1"/>
    </source>
</evidence>
<sequence>MREAAKNTIYRGYVWDSLQDSVKLALLQVHNFVDNSGRKKWLPRTLGQTRCPGKSMGREKFVKNNRSVNS</sequence>
<reference evidence="1 2" key="1">
    <citation type="journal article" date="2012" name="J. Bacteriol.">
        <title>Draft Genome Sequences of the Diarrheagenic Escherichia coli Collection.</title>
        <authorList>
            <person name="Hazen T.H."/>
            <person name="Sahl J.W."/>
            <person name="Redman J.C."/>
            <person name="Morris C.R."/>
            <person name="Daugherty S.C."/>
            <person name="Chibucos M.C."/>
            <person name="Sengamalay N.A."/>
            <person name="Fraser-Liggett C.M."/>
            <person name="Steinsland H."/>
            <person name="Whittam T.S."/>
            <person name="Whittam B."/>
            <person name="Manning S.D."/>
            <person name="Rasko D.A."/>
        </authorList>
    </citation>
    <scope>NUCLEOTIDE SEQUENCE [LARGE SCALE GENOMIC DNA]</scope>
    <source>
        <strain evidence="1 2">DEC2D</strain>
    </source>
</reference>
<proteinExistence type="predicted"/>
<evidence type="ECO:0000313" key="2">
    <source>
        <dbReference type="Proteomes" id="UP000005272"/>
    </source>
</evidence>
<dbReference type="Proteomes" id="UP000005272">
    <property type="component" value="Unassembled WGS sequence"/>
</dbReference>
<comment type="caution">
    <text evidence="1">The sequence shown here is derived from an EMBL/GenBank/DDBJ whole genome shotgun (WGS) entry which is preliminary data.</text>
</comment>
<dbReference type="EMBL" id="AIFC01000024">
    <property type="protein sequence ID" value="EHU44286.1"/>
    <property type="molecule type" value="Genomic_DNA"/>
</dbReference>
<name>A0A828U7S7_ECOLX</name>
<protein>
    <submittedName>
        <fullName evidence="1">Uncharacterized protein</fullName>
    </submittedName>
</protein>